<accession>A0ABW3HWQ0</accession>
<proteinExistence type="predicted"/>
<evidence type="ECO:0000313" key="2">
    <source>
        <dbReference type="Proteomes" id="UP001596989"/>
    </source>
</evidence>
<reference evidence="2" key="1">
    <citation type="journal article" date="2019" name="Int. J. Syst. Evol. Microbiol.">
        <title>The Global Catalogue of Microorganisms (GCM) 10K type strain sequencing project: providing services to taxonomists for standard genome sequencing and annotation.</title>
        <authorList>
            <consortium name="The Broad Institute Genomics Platform"/>
            <consortium name="The Broad Institute Genome Sequencing Center for Infectious Disease"/>
            <person name="Wu L."/>
            <person name="Ma J."/>
        </authorList>
    </citation>
    <scope>NUCLEOTIDE SEQUENCE [LARGE SCALE GENOMIC DNA]</scope>
    <source>
        <strain evidence="2">CCUG 59129</strain>
    </source>
</reference>
<organism evidence="1 2">
    <name type="scientific">Paenibacillus chungangensis</name>
    <dbReference type="NCBI Taxonomy" id="696535"/>
    <lineage>
        <taxon>Bacteria</taxon>
        <taxon>Bacillati</taxon>
        <taxon>Bacillota</taxon>
        <taxon>Bacilli</taxon>
        <taxon>Bacillales</taxon>
        <taxon>Paenibacillaceae</taxon>
        <taxon>Paenibacillus</taxon>
    </lineage>
</organism>
<keyword evidence="2" id="KW-1185">Reference proteome</keyword>
<dbReference type="EMBL" id="JBHTJZ010000068">
    <property type="protein sequence ID" value="MFD0961849.1"/>
    <property type="molecule type" value="Genomic_DNA"/>
</dbReference>
<sequence>MQTQLKQQIISPMSEKIVNVEGMLYIHAESATQTIVISSAYPIDRLLIWKSERNVVE</sequence>
<evidence type="ECO:0000313" key="1">
    <source>
        <dbReference type="EMBL" id="MFD0961849.1"/>
    </source>
</evidence>
<name>A0ABW3HWQ0_9BACL</name>
<gene>
    <name evidence="1" type="ORF">ACFQ2I_21155</name>
</gene>
<dbReference type="RefSeq" id="WP_377567816.1">
    <property type="nucleotide sequence ID" value="NZ_JBHTJZ010000068.1"/>
</dbReference>
<dbReference type="Proteomes" id="UP001596989">
    <property type="component" value="Unassembled WGS sequence"/>
</dbReference>
<comment type="caution">
    <text evidence="1">The sequence shown here is derived from an EMBL/GenBank/DDBJ whole genome shotgun (WGS) entry which is preliminary data.</text>
</comment>
<protein>
    <submittedName>
        <fullName evidence="1">Uncharacterized protein</fullName>
    </submittedName>
</protein>